<accession>A0A3T2V1H3</accession>
<organism evidence="3">
    <name type="scientific">Shigella flexneri</name>
    <dbReference type="NCBI Taxonomy" id="623"/>
    <lineage>
        <taxon>Bacteria</taxon>
        <taxon>Pseudomonadati</taxon>
        <taxon>Pseudomonadota</taxon>
        <taxon>Gammaproteobacteria</taxon>
        <taxon>Enterobacterales</taxon>
        <taxon>Enterobacteriaceae</taxon>
        <taxon>Shigella</taxon>
    </lineage>
</organism>
<sequence length="149" mass="17128">MLAISSNLSKMIIFIFAIIIIVVLCVITYLYLYKDESLVSKHYINYMAIPENDGVFTWLPDFFSHVAVDISIYTNVEDDYFFSYFSLTNDDGGRFKKTLTVRAREQVAKIVSKNDSDTKKVWCKYGKIPGQGDGVNLFLLVKLMLRIIL</sequence>
<name>A0A3T2V1H3_SHIFL</name>
<dbReference type="AlphaFoldDB" id="A0A3T2V1H3"/>
<keyword evidence="1" id="KW-0472">Membrane</keyword>
<keyword evidence="1" id="KW-1133">Transmembrane helix</keyword>
<proteinExistence type="predicted"/>
<feature type="domain" description="YbbD head" evidence="2">
    <location>
        <begin position="39"/>
        <end position="86"/>
    </location>
</feature>
<protein>
    <recommendedName>
        <fullName evidence="2">YbbD head domain-containing protein</fullName>
    </recommendedName>
</protein>
<dbReference type="EMBL" id="AAAAHL010000271">
    <property type="protein sequence ID" value="EAA0484519.1"/>
    <property type="molecule type" value="Genomic_DNA"/>
</dbReference>
<dbReference type="NCBIfam" id="NF011297">
    <property type="entry name" value="PRK14710.1-1"/>
    <property type="match status" value="1"/>
</dbReference>
<dbReference type="Pfam" id="PF26610">
    <property type="entry name" value="YbbD_head"/>
    <property type="match status" value="1"/>
</dbReference>
<feature type="transmembrane region" description="Helical" evidence="1">
    <location>
        <begin position="12"/>
        <end position="32"/>
    </location>
</feature>
<evidence type="ECO:0000259" key="2">
    <source>
        <dbReference type="Pfam" id="PF26610"/>
    </source>
</evidence>
<comment type="caution">
    <text evidence="3">The sequence shown here is derived from an EMBL/GenBank/DDBJ whole genome shotgun (WGS) entry which is preliminary data.</text>
</comment>
<keyword evidence="1" id="KW-0812">Transmembrane</keyword>
<reference evidence="3" key="1">
    <citation type="submission" date="2018-05" db="EMBL/GenBank/DDBJ databases">
        <authorList>
            <person name="Ashton P.M."/>
            <person name="Dallman T."/>
            <person name="Nair S."/>
            <person name="De Pinna E."/>
            <person name="Peters T."/>
            <person name="Grant K."/>
        </authorList>
    </citation>
    <scope>NUCLEOTIDE SEQUENCE [LARGE SCALE GENOMIC DNA]</scope>
    <source>
        <strain evidence="3">397720</strain>
    </source>
</reference>
<evidence type="ECO:0000313" key="3">
    <source>
        <dbReference type="EMBL" id="EAA0484519.1"/>
    </source>
</evidence>
<evidence type="ECO:0000256" key="1">
    <source>
        <dbReference type="SAM" id="Phobius"/>
    </source>
</evidence>
<gene>
    <name evidence="3" type="ORF">DK174_22390</name>
</gene>
<dbReference type="InterPro" id="IPR058827">
    <property type="entry name" value="YbbD_head"/>
</dbReference>
<dbReference type="Proteomes" id="UP000839563">
    <property type="component" value="Unassembled WGS sequence"/>
</dbReference>